<dbReference type="Gene3D" id="3.10.450.50">
    <property type="match status" value="1"/>
</dbReference>
<evidence type="ECO:0000313" key="1">
    <source>
        <dbReference type="EMBL" id="PKR85693.1"/>
    </source>
</evidence>
<dbReference type="GO" id="GO:0003677">
    <property type="term" value="F:DNA binding"/>
    <property type="evidence" value="ECO:0007669"/>
    <property type="project" value="UniProtKB-KW"/>
</dbReference>
<comment type="caution">
    <text evidence="1">The sequence shown here is derived from an EMBL/GenBank/DDBJ whole genome shotgun (WGS) entry which is preliminary data.</text>
</comment>
<keyword evidence="1" id="KW-0238">DNA-binding</keyword>
<dbReference type="EMBL" id="PIQO01000004">
    <property type="protein sequence ID" value="PKR85693.1"/>
    <property type="molecule type" value="Genomic_DNA"/>
</dbReference>
<keyword evidence="2" id="KW-1185">Reference proteome</keyword>
<sequence>MDSRTYENNNLKIICPDDCGNAPKKQHLKELTIAFAKNDLLSINDNITDDFQWNIIGKKRIHGKENFVETLKQMHHNKVTELHITNIITHGYDGSVNGTFILENKKNYGFCNVYKFFSSRNHSKIKECTSYIIELSNSKKELF</sequence>
<dbReference type="AlphaFoldDB" id="A0A2N3LME4"/>
<evidence type="ECO:0000313" key="2">
    <source>
        <dbReference type="Proteomes" id="UP000233440"/>
    </source>
</evidence>
<dbReference type="SUPFAM" id="SSF54427">
    <property type="entry name" value="NTF2-like"/>
    <property type="match status" value="1"/>
</dbReference>
<dbReference type="RefSeq" id="WP_101353742.1">
    <property type="nucleotide sequence ID" value="NZ_PIQO01000004.1"/>
</dbReference>
<gene>
    <name evidence="1" type="ORF">CWO92_08265</name>
</gene>
<protein>
    <submittedName>
        <fullName evidence="1">DNA-binding protein</fullName>
    </submittedName>
</protein>
<name>A0A2N3LME4_9BACI</name>
<dbReference type="Proteomes" id="UP000233440">
    <property type="component" value="Unassembled WGS sequence"/>
</dbReference>
<organism evidence="1 2">
    <name type="scientific">Heyndrickxia camelliae</name>
    <dbReference type="NCBI Taxonomy" id="1707093"/>
    <lineage>
        <taxon>Bacteria</taxon>
        <taxon>Bacillati</taxon>
        <taxon>Bacillota</taxon>
        <taxon>Bacilli</taxon>
        <taxon>Bacillales</taxon>
        <taxon>Bacillaceae</taxon>
        <taxon>Heyndrickxia</taxon>
    </lineage>
</organism>
<reference evidence="1 2" key="1">
    <citation type="submission" date="2017-11" db="EMBL/GenBank/DDBJ databases">
        <title>Bacillus camelliae sp. nov., isolated from pu'er tea.</title>
        <authorList>
            <person name="Niu L."/>
        </authorList>
    </citation>
    <scope>NUCLEOTIDE SEQUENCE [LARGE SCALE GENOMIC DNA]</scope>
    <source>
        <strain evidence="1 2">7578-1</strain>
    </source>
</reference>
<proteinExistence type="predicted"/>
<accession>A0A2N3LME4</accession>
<dbReference type="OrthoDB" id="6692273at2"/>
<dbReference type="InterPro" id="IPR032710">
    <property type="entry name" value="NTF2-like_dom_sf"/>
</dbReference>